<dbReference type="EMBL" id="RCZC01000006">
    <property type="protein sequence ID" value="TPG49720.1"/>
    <property type="molecule type" value="Genomic_DNA"/>
</dbReference>
<comment type="caution">
    <text evidence="1">The sequence shown here is derived from an EMBL/GenBank/DDBJ whole genome shotgun (WGS) entry which is preliminary data.</text>
</comment>
<name>A0A502FJR7_9SPHN</name>
<dbReference type="Proteomes" id="UP000319931">
    <property type="component" value="Unassembled WGS sequence"/>
</dbReference>
<evidence type="ECO:0000313" key="1">
    <source>
        <dbReference type="EMBL" id="TPG49720.1"/>
    </source>
</evidence>
<keyword evidence="2" id="KW-1185">Reference proteome</keyword>
<dbReference type="OrthoDB" id="7190810at2"/>
<organism evidence="1 2">
    <name type="scientific">Sphingomonas glacialis</name>
    <dbReference type="NCBI Taxonomy" id="658225"/>
    <lineage>
        <taxon>Bacteria</taxon>
        <taxon>Pseudomonadati</taxon>
        <taxon>Pseudomonadota</taxon>
        <taxon>Alphaproteobacteria</taxon>
        <taxon>Sphingomonadales</taxon>
        <taxon>Sphingomonadaceae</taxon>
        <taxon>Sphingomonas</taxon>
    </lineage>
</organism>
<evidence type="ECO:0000313" key="2">
    <source>
        <dbReference type="Proteomes" id="UP000319931"/>
    </source>
</evidence>
<protein>
    <recommendedName>
        <fullName evidence="3">Phasin family protein</fullName>
    </recommendedName>
</protein>
<accession>A0A502FJR7</accession>
<proteinExistence type="predicted"/>
<reference evidence="1 2" key="1">
    <citation type="journal article" date="2019" name="Environ. Microbiol.">
        <title>Species interactions and distinct microbial communities in high Arctic permafrost affected cryosols are associated with the CH4 and CO2 gas fluxes.</title>
        <authorList>
            <person name="Altshuler I."/>
            <person name="Hamel J."/>
            <person name="Turney S."/>
            <person name="Magnuson E."/>
            <person name="Levesque R."/>
            <person name="Greer C."/>
            <person name="Whyte L.G."/>
        </authorList>
    </citation>
    <scope>NUCLEOTIDE SEQUENCE [LARGE SCALE GENOMIC DNA]</scope>
    <source>
        <strain evidence="1 2">E6.1</strain>
    </source>
</reference>
<gene>
    <name evidence="1" type="ORF">EAH76_17715</name>
</gene>
<evidence type="ECO:0008006" key="3">
    <source>
        <dbReference type="Google" id="ProtNLM"/>
    </source>
</evidence>
<dbReference type="AlphaFoldDB" id="A0A502FJR7"/>
<dbReference type="RefSeq" id="WP_140851613.1">
    <property type="nucleotide sequence ID" value="NZ_RCZC01000006.1"/>
</dbReference>
<sequence>MIDPFAYWTRVMSAWGSVGATGERLSETATASHAVIASRTNTIGEAMRSPLSGDYAELGRMVPEKVAAFSQSGTAGLNALMTLQAGYVAQAQELGAMWLRGRPPTLFELAALSERSSLHALSALETGAQMGRDVVAPLHKAATGNAKRLRKAR</sequence>